<protein>
    <recommendedName>
        <fullName evidence="3">DUF2116 family Zn-ribbon domain-containing protein</fullName>
    </recommendedName>
</protein>
<proteinExistence type="predicted"/>
<gene>
    <name evidence="1" type="ORF">ACFFU9_02660</name>
</gene>
<name>A0ABV5F856_9FLAO</name>
<dbReference type="Gene3D" id="3.30.40.10">
    <property type="entry name" value="Zinc/RING finger domain, C3HC4 (zinc finger)"/>
    <property type="match status" value="1"/>
</dbReference>
<dbReference type="Proteomes" id="UP001589585">
    <property type="component" value="Unassembled WGS sequence"/>
</dbReference>
<organism evidence="1 2">
    <name type="scientific">Mariniflexile ostreae</name>
    <dbReference type="NCBI Taxonomy" id="1520892"/>
    <lineage>
        <taxon>Bacteria</taxon>
        <taxon>Pseudomonadati</taxon>
        <taxon>Bacteroidota</taxon>
        <taxon>Flavobacteriia</taxon>
        <taxon>Flavobacteriales</taxon>
        <taxon>Flavobacteriaceae</taxon>
        <taxon>Mariniflexile</taxon>
    </lineage>
</organism>
<reference evidence="1 2" key="1">
    <citation type="submission" date="2024-09" db="EMBL/GenBank/DDBJ databases">
        <authorList>
            <person name="Sun Q."/>
            <person name="Mori K."/>
        </authorList>
    </citation>
    <scope>NUCLEOTIDE SEQUENCE [LARGE SCALE GENOMIC DNA]</scope>
    <source>
        <strain evidence="1 2">CECT 8622</strain>
    </source>
</reference>
<accession>A0ABV5F856</accession>
<comment type="caution">
    <text evidence="1">The sequence shown here is derived from an EMBL/GenBank/DDBJ whole genome shotgun (WGS) entry which is preliminary data.</text>
</comment>
<dbReference type="EMBL" id="JBHMFC010000008">
    <property type="protein sequence ID" value="MFB9055631.1"/>
    <property type="molecule type" value="Genomic_DNA"/>
</dbReference>
<evidence type="ECO:0008006" key="3">
    <source>
        <dbReference type="Google" id="ProtNLM"/>
    </source>
</evidence>
<keyword evidence="2" id="KW-1185">Reference proteome</keyword>
<dbReference type="InterPro" id="IPR013083">
    <property type="entry name" value="Znf_RING/FYVE/PHD"/>
</dbReference>
<evidence type="ECO:0000313" key="2">
    <source>
        <dbReference type="Proteomes" id="UP001589585"/>
    </source>
</evidence>
<evidence type="ECO:0000313" key="1">
    <source>
        <dbReference type="EMBL" id="MFB9055631.1"/>
    </source>
</evidence>
<sequence>MDKKACKICKTPLKGRSDKMFCSATCKAYYHNKLKEVTNRATLDTDKILHRNRSILLEIMGKNATQITVLKTVLEKKNFKFNYITGFYENAQQKRYHIVYDFAWMHFKTGEILIVRRK</sequence>